<evidence type="ECO:0000313" key="4">
    <source>
        <dbReference type="Proteomes" id="UP001264519"/>
    </source>
</evidence>
<dbReference type="PANTHER" id="PTHR30006">
    <property type="entry name" value="THIAMINE-BINDING PERIPLASMIC PROTEIN-RELATED"/>
    <property type="match status" value="1"/>
</dbReference>
<feature type="signal peptide" evidence="2">
    <location>
        <begin position="1"/>
        <end position="22"/>
    </location>
</feature>
<evidence type="ECO:0000256" key="2">
    <source>
        <dbReference type="SAM" id="SignalP"/>
    </source>
</evidence>
<gene>
    <name evidence="3" type="ORF">QC818_09280</name>
</gene>
<name>A0ABU1G228_9GAMM</name>
<sequence length="360" mass="39463">MKALAMAGLLLALLCLPAAAFASGTLHYPARDGEASPADALIVHGALDPPYVRPLLEAFHARHPDIALTYRNLDTLTLYRRFLSRPGEADLLMSSAMPWQYRLANDGHARPLDSAAAEAWPGWARWRRELFAFTFEPVVMVMRRELIERFGRPDSHADLLALLERHGDALRGRVVTYDPERSGAGYSYAIEEARRSPRYWDLVAAFGEAEAALAATTGEMLEGLAEGEYWLGYNLLGSYAQGAVASNPALSMVIPDDYALVTRRLAMIPREAPHPSHARRFLDFLIGEAGQRLIATRTPLGAVHPDLDGPGTAAAMRAAHGEALRPIALGPGLLATLDDLKRQALLARWRREYSRGGEAP</sequence>
<organism evidence="3 4">
    <name type="scientific">Halomonas koreensis</name>
    <dbReference type="NCBI Taxonomy" id="245385"/>
    <lineage>
        <taxon>Bacteria</taxon>
        <taxon>Pseudomonadati</taxon>
        <taxon>Pseudomonadota</taxon>
        <taxon>Gammaproteobacteria</taxon>
        <taxon>Oceanospirillales</taxon>
        <taxon>Halomonadaceae</taxon>
        <taxon>Halomonas</taxon>
    </lineage>
</organism>
<protein>
    <submittedName>
        <fullName evidence="3">ABC transporter substrate-binding protein</fullName>
    </submittedName>
</protein>
<evidence type="ECO:0000313" key="3">
    <source>
        <dbReference type="EMBL" id="MDR5866976.1"/>
    </source>
</evidence>
<dbReference type="Proteomes" id="UP001264519">
    <property type="component" value="Unassembled WGS sequence"/>
</dbReference>
<evidence type="ECO:0000256" key="1">
    <source>
        <dbReference type="ARBA" id="ARBA00022729"/>
    </source>
</evidence>
<dbReference type="Pfam" id="PF13531">
    <property type="entry name" value="SBP_bac_11"/>
    <property type="match status" value="1"/>
</dbReference>
<dbReference type="EMBL" id="JARWAK010000007">
    <property type="protein sequence ID" value="MDR5866976.1"/>
    <property type="molecule type" value="Genomic_DNA"/>
</dbReference>
<proteinExistence type="predicted"/>
<dbReference type="RefSeq" id="WP_309652575.1">
    <property type="nucleotide sequence ID" value="NZ_JARWAK010000007.1"/>
</dbReference>
<keyword evidence="4" id="KW-1185">Reference proteome</keyword>
<accession>A0ABU1G228</accession>
<feature type="chain" id="PRO_5045842656" evidence="2">
    <location>
        <begin position="23"/>
        <end position="360"/>
    </location>
</feature>
<reference evidence="3 4" key="1">
    <citation type="submission" date="2023-04" db="EMBL/GenBank/DDBJ databases">
        <title>A long-awaited taxogenomic arrangement of the family Halomonadaceae.</title>
        <authorList>
            <person name="De La Haba R."/>
            <person name="Chuvochina M."/>
            <person name="Wittouck S."/>
            <person name="Arahal D.R."/>
            <person name="Sanchez-Porro C."/>
            <person name="Hugenholtz P."/>
            <person name="Ventosa A."/>
        </authorList>
    </citation>
    <scope>NUCLEOTIDE SEQUENCE [LARGE SCALE GENOMIC DNA]</scope>
    <source>
        <strain evidence="3 4">DSM 23530</strain>
    </source>
</reference>
<keyword evidence="1 2" id="KW-0732">Signal</keyword>
<dbReference type="PANTHER" id="PTHR30006:SF25">
    <property type="entry name" value="PHOSPHOGLYCERATE TRANSPORT REGULATORY PROTEIN PGTC"/>
    <property type="match status" value="1"/>
</dbReference>
<dbReference type="Gene3D" id="3.40.190.10">
    <property type="entry name" value="Periplasmic binding protein-like II"/>
    <property type="match status" value="2"/>
</dbReference>
<dbReference type="SUPFAM" id="SSF53850">
    <property type="entry name" value="Periplasmic binding protein-like II"/>
    <property type="match status" value="1"/>
</dbReference>
<comment type="caution">
    <text evidence="3">The sequence shown here is derived from an EMBL/GenBank/DDBJ whole genome shotgun (WGS) entry which is preliminary data.</text>
</comment>